<comment type="caution">
    <text evidence="1">The sequence shown here is derived from an EMBL/GenBank/DDBJ whole genome shotgun (WGS) entry which is preliminary data.</text>
</comment>
<protein>
    <recommendedName>
        <fullName evidence="3">Lysozyme inhibitor LprI N-terminal domain-containing protein</fullName>
    </recommendedName>
</protein>
<keyword evidence="2" id="KW-1185">Reference proteome</keyword>
<dbReference type="RefSeq" id="WP_377886510.1">
    <property type="nucleotide sequence ID" value="NZ_JBHMDV010000009.1"/>
</dbReference>
<proteinExistence type="predicted"/>
<evidence type="ECO:0000313" key="1">
    <source>
        <dbReference type="EMBL" id="GLQ22019.1"/>
    </source>
</evidence>
<gene>
    <name evidence="1" type="ORF">GCM10007854_29740</name>
</gene>
<evidence type="ECO:0000313" key="2">
    <source>
        <dbReference type="Proteomes" id="UP001161390"/>
    </source>
</evidence>
<reference evidence="1" key="1">
    <citation type="journal article" date="2014" name="Int. J. Syst. Evol. Microbiol.">
        <title>Complete genome of a new Firmicutes species belonging to the dominant human colonic microbiota ('Ruminococcus bicirculans') reveals two chromosomes and a selective capacity to utilize plant glucans.</title>
        <authorList>
            <consortium name="NISC Comparative Sequencing Program"/>
            <person name="Wegmann U."/>
            <person name="Louis P."/>
            <person name="Goesmann A."/>
            <person name="Henrissat B."/>
            <person name="Duncan S.H."/>
            <person name="Flint H.J."/>
        </authorList>
    </citation>
    <scope>NUCLEOTIDE SEQUENCE</scope>
    <source>
        <strain evidence="1">NBRC 108216</strain>
    </source>
</reference>
<reference evidence="1" key="2">
    <citation type="submission" date="2023-01" db="EMBL/GenBank/DDBJ databases">
        <title>Draft genome sequence of Algimonas porphyrae strain NBRC 108216.</title>
        <authorList>
            <person name="Sun Q."/>
            <person name="Mori K."/>
        </authorList>
    </citation>
    <scope>NUCLEOTIDE SEQUENCE</scope>
    <source>
        <strain evidence="1">NBRC 108216</strain>
    </source>
</reference>
<sequence length="327" mass="34946">MQSARIACLTALLFTIVGPVPILAANPLSAAERQVCRDLSHCLSILDDHPHDSFDYAVLAEEFARFGAKGRDRLIRRVGKGAKADERVAGHAADLLAMSMDSSALPLLRALAARETGAVRDLAIRTHDALSARLHPNPDSASDLPVAKPSADLASACQPASQAGFAANKKGMPYFEMNVAAPDASGAYRPSAAFQIDRPLSTRANLRAAVSVAGGWYAAYPDSLVHYDSRTGAPIVRFSGCILTVQRRSDDLNIRHVWAIAADDDMTIRVMEVGPDSLRDVARLARGINGLTRQADGRLCLRDDKGTVLALHPDGSVDADCQAEAMR</sequence>
<accession>A0ABQ5V5N6</accession>
<dbReference type="EMBL" id="BSNJ01000009">
    <property type="protein sequence ID" value="GLQ22019.1"/>
    <property type="molecule type" value="Genomic_DNA"/>
</dbReference>
<dbReference type="Proteomes" id="UP001161390">
    <property type="component" value="Unassembled WGS sequence"/>
</dbReference>
<evidence type="ECO:0008006" key="3">
    <source>
        <dbReference type="Google" id="ProtNLM"/>
    </source>
</evidence>
<organism evidence="1 2">
    <name type="scientific">Algimonas porphyrae</name>
    <dbReference type="NCBI Taxonomy" id="1128113"/>
    <lineage>
        <taxon>Bacteria</taxon>
        <taxon>Pseudomonadati</taxon>
        <taxon>Pseudomonadota</taxon>
        <taxon>Alphaproteobacteria</taxon>
        <taxon>Maricaulales</taxon>
        <taxon>Robiginitomaculaceae</taxon>
        <taxon>Algimonas</taxon>
    </lineage>
</organism>
<name>A0ABQ5V5N6_9PROT</name>